<organism evidence="3 4">
    <name type="scientific">Setaria italica</name>
    <name type="common">Foxtail millet</name>
    <name type="synonym">Panicum italicum</name>
    <dbReference type="NCBI Taxonomy" id="4555"/>
    <lineage>
        <taxon>Eukaryota</taxon>
        <taxon>Viridiplantae</taxon>
        <taxon>Streptophyta</taxon>
        <taxon>Embryophyta</taxon>
        <taxon>Tracheophyta</taxon>
        <taxon>Spermatophyta</taxon>
        <taxon>Magnoliopsida</taxon>
        <taxon>Liliopsida</taxon>
        <taxon>Poales</taxon>
        <taxon>Poaceae</taxon>
        <taxon>PACMAD clade</taxon>
        <taxon>Panicoideae</taxon>
        <taxon>Panicodae</taxon>
        <taxon>Paniceae</taxon>
        <taxon>Cenchrinae</taxon>
        <taxon>Setaria</taxon>
    </lineage>
</organism>
<feature type="region of interest" description="Disordered" evidence="1">
    <location>
        <begin position="233"/>
        <end position="269"/>
    </location>
</feature>
<dbReference type="PANTHER" id="PTHR45125:SF3">
    <property type="entry name" value="NO-APICAL-MERISTEM-ASSOCIATED CARBOXY-TERMINAL DOMAIN PROTEIN"/>
    <property type="match status" value="1"/>
</dbReference>
<evidence type="ECO:0000313" key="4">
    <source>
        <dbReference type="Proteomes" id="UP000004995"/>
    </source>
</evidence>
<dbReference type="OMA" id="SIWHEEN"/>
<evidence type="ECO:0000259" key="2">
    <source>
        <dbReference type="Pfam" id="PF14303"/>
    </source>
</evidence>
<evidence type="ECO:0000313" key="3">
    <source>
        <dbReference type="EnsemblPlants" id="KQK94242"/>
    </source>
</evidence>
<protein>
    <recommendedName>
        <fullName evidence="2">No apical meristem-associated C-terminal domain-containing protein</fullName>
    </recommendedName>
</protein>
<dbReference type="Pfam" id="PF14303">
    <property type="entry name" value="NAM-associated"/>
    <property type="match status" value="1"/>
</dbReference>
<feature type="compositionally biased region" description="Low complexity" evidence="1">
    <location>
        <begin position="259"/>
        <end position="269"/>
    </location>
</feature>
<keyword evidence="4" id="KW-1185">Reference proteome</keyword>
<dbReference type="AlphaFoldDB" id="K3ZLQ9"/>
<proteinExistence type="predicted"/>
<dbReference type="Proteomes" id="UP000004995">
    <property type="component" value="Unassembled WGS sequence"/>
</dbReference>
<dbReference type="PANTHER" id="PTHR45125">
    <property type="entry name" value="F21J9.4-RELATED"/>
    <property type="match status" value="1"/>
</dbReference>
<dbReference type="InterPro" id="IPR029466">
    <property type="entry name" value="NAM-associated_C"/>
</dbReference>
<name>K3ZLQ9_SETIT</name>
<dbReference type="STRING" id="4555.K3ZLQ9"/>
<dbReference type="HOGENOM" id="CLU_045320_0_0_1"/>
<accession>K3ZLQ9</accession>
<dbReference type="InParanoid" id="K3ZLQ9"/>
<dbReference type="EMBL" id="AGNK02004798">
    <property type="status" value="NOT_ANNOTATED_CDS"/>
    <property type="molecule type" value="Genomic_DNA"/>
</dbReference>
<dbReference type="EnsemblPlants" id="KQK94242">
    <property type="protein sequence ID" value="KQK94242"/>
    <property type="gene ID" value="SETIT_027520mg"/>
</dbReference>
<dbReference type="eggNOG" id="ENOG502SZRR">
    <property type="taxonomic scope" value="Eukaryota"/>
</dbReference>
<reference evidence="4" key="1">
    <citation type="journal article" date="2012" name="Nat. Biotechnol.">
        <title>Reference genome sequence of the model plant Setaria.</title>
        <authorList>
            <person name="Bennetzen J.L."/>
            <person name="Schmutz J."/>
            <person name="Wang H."/>
            <person name="Percifield R."/>
            <person name="Hawkins J."/>
            <person name="Pontaroli A.C."/>
            <person name="Estep M."/>
            <person name="Feng L."/>
            <person name="Vaughn J.N."/>
            <person name="Grimwood J."/>
            <person name="Jenkins J."/>
            <person name="Barry K."/>
            <person name="Lindquist E."/>
            <person name="Hellsten U."/>
            <person name="Deshpande S."/>
            <person name="Wang X."/>
            <person name="Wu X."/>
            <person name="Mitros T."/>
            <person name="Triplett J."/>
            <person name="Yang X."/>
            <person name="Ye C.Y."/>
            <person name="Mauro-Herrera M."/>
            <person name="Wang L."/>
            <person name="Li P."/>
            <person name="Sharma M."/>
            <person name="Sharma R."/>
            <person name="Ronald P.C."/>
            <person name="Panaud O."/>
            <person name="Kellogg E.A."/>
            <person name="Brutnell T.P."/>
            <person name="Doust A.N."/>
            <person name="Tuskan G.A."/>
            <person name="Rokhsar D."/>
            <person name="Devos K.M."/>
        </authorList>
    </citation>
    <scope>NUCLEOTIDE SEQUENCE [LARGE SCALE GENOMIC DNA]</scope>
    <source>
        <strain evidence="4">cv. Yugu1</strain>
    </source>
</reference>
<sequence length="380" mass="43098">MNQNNCDEAGDDITGFGRGLPMAGFYGGWNPGLQPSAQQYPFFQGGWTAALNQGFMPPYAQNQHVAATVESVQPAVMKESQGDGEGASVAAGRRRKVGPSRIKLSNFSPKEDVFLVKSWLEISCDPIINIGQKKEGFWARITSQYNNKRGSFHERRHMANVLRDNPSGMSDADKVREMIYYWYLTSKNTLFIYMHCWDLLKEEPNWMELNIRGARPGDDDAIADHIPIVDCDLETPSSQYTGSKRPMGRDAAKRQAKKSTSSSPSDSSQYVSKLQDLSIQKISIWHEENAKKGSLYEQMAVIESQRYNEVHQHNQHMVAIEEEKLRIMRTKADILQTHEEERILGIDLDKCAPRLRMYYEKKQQEILKNIGADGDDSVDP</sequence>
<dbReference type="Gramene" id="KQK94242">
    <property type="protein sequence ID" value="KQK94242"/>
    <property type="gene ID" value="SETIT_027520mg"/>
</dbReference>
<reference evidence="3" key="2">
    <citation type="submission" date="2018-08" db="UniProtKB">
        <authorList>
            <consortium name="EnsemblPlants"/>
        </authorList>
    </citation>
    <scope>IDENTIFICATION</scope>
    <source>
        <strain evidence="3">Yugu1</strain>
    </source>
</reference>
<evidence type="ECO:0000256" key="1">
    <source>
        <dbReference type="SAM" id="MobiDB-lite"/>
    </source>
</evidence>
<feature type="domain" description="No apical meristem-associated C-terminal" evidence="2">
    <location>
        <begin position="191"/>
        <end position="366"/>
    </location>
</feature>